<evidence type="ECO:0000313" key="3">
    <source>
        <dbReference type="Proteomes" id="UP001165363"/>
    </source>
</evidence>
<evidence type="ECO:0000259" key="1">
    <source>
        <dbReference type="SMART" id="SM00894"/>
    </source>
</evidence>
<dbReference type="RefSeq" id="WP_249848602.1">
    <property type="nucleotide sequence ID" value="NZ_JAMGBD010000001.1"/>
</dbReference>
<proteinExistence type="predicted"/>
<evidence type="ECO:0000313" key="2">
    <source>
        <dbReference type="EMBL" id="MCL6684092.1"/>
    </source>
</evidence>
<organism evidence="2 3">
    <name type="scientific">Sphingomonas alba</name>
    <dbReference type="NCBI Taxonomy" id="2908208"/>
    <lineage>
        <taxon>Bacteria</taxon>
        <taxon>Pseudomonadati</taxon>
        <taxon>Pseudomonadota</taxon>
        <taxon>Alphaproteobacteria</taxon>
        <taxon>Sphingomonadales</taxon>
        <taxon>Sphingomonadaceae</taxon>
        <taxon>Sphingomonas</taxon>
    </lineage>
</organism>
<protein>
    <submittedName>
        <fullName evidence="2">Excalibur calcium-binding domain-containing protein</fullName>
    </submittedName>
</protein>
<dbReference type="Proteomes" id="UP001165363">
    <property type="component" value="Unassembled WGS sequence"/>
</dbReference>
<name>A0ABT0RN74_9SPHN</name>
<gene>
    <name evidence="2" type="ORF">LZ536_09300</name>
</gene>
<keyword evidence="3" id="KW-1185">Reference proteome</keyword>
<dbReference type="SMART" id="SM00894">
    <property type="entry name" value="Excalibur"/>
    <property type="match status" value="1"/>
</dbReference>
<feature type="domain" description="Excalibur calcium-binding" evidence="1">
    <location>
        <begin position="4"/>
        <end position="40"/>
    </location>
</feature>
<reference evidence="2" key="1">
    <citation type="submission" date="2022-05" db="EMBL/GenBank/DDBJ databases">
        <authorList>
            <person name="Jo J.-H."/>
            <person name="Im W.-T."/>
        </authorList>
    </citation>
    <scope>NUCLEOTIDE SEQUENCE</scope>
    <source>
        <strain evidence="2">SE158</strain>
    </source>
</reference>
<dbReference type="EMBL" id="JAMGBD010000001">
    <property type="protein sequence ID" value="MCL6684092.1"/>
    <property type="molecule type" value="Genomic_DNA"/>
</dbReference>
<comment type="caution">
    <text evidence="2">The sequence shown here is derived from an EMBL/GenBank/DDBJ whole genome shotgun (WGS) entry which is preliminary data.</text>
</comment>
<dbReference type="InterPro" id="IPR008613">
    <property type="entry name" value="Excalibur_Ca-bd_domain"/>
</dbReference>
<sequence>MPTFYPSCSWARTFGAAPIHRGEPGYRSRLDADDDGIACEPYAGNQEWRRVQRWH</sequence>
<dbReference type="Pfam" id="PF05901">
    <property type="entry name" value="Excalibur"/>
    <property type="match status" value="1"/>
</dbReference>
<accession>A0ABT0RN74</accession>